<dbReference type="RefSeq" id="WP_311019802.1">
    <property type="nucleotide sequence ID" value="NZ_JAUHGG010000003.1"/>
</dbReference>
<protein>
    <submittedName>
        <fullName evidence="1">Uncharacterized protein</fullName>
    </submittedName>
</protein>
<dbReference type="EMBL" id="JAUHGG010000003">
    <property type="protein sequence ID" value="MDS1821007.1"/>
    <property type="molecule type" value="Genomic_DNA"/>
</dbReference>
<evidence type="ECO:0000313" key="1">
    <source>
        <dbReference type="EMBL" id="MDS1821007.1"/>
    </source>
</evidence>
<comment type="caution">
    <text evidence="1">The sequence shown here is derived from an EMBL/GenBank/DDBJ whole genome shotgun (WGS) entry which is preliminary data.</text>
</comment>
<dbReference type="AlphaFoldDB" id="A0AAW8PXN6"/>
<proteinExistence type="predicted"/>
<dbReference type="Proteomes" id="UP001253193">
    <property type="component" value="Unassembled WGS sequence"/>
</dbReference>
<accession>A0AAW8PXN6</accession>
<organism evidence="1 2">
    <name type="scientific">Vibrio parahaemolyticus</name>
    <dbReference type="NCBI Taxonomy" id="670"/>
    <lineage>
        <taxon>Bacteria</taxon>
        <taxon>Pseudomonadati</taxon>
        <taxon>Pseudomonadota</taxon>
        <taxon>Gammaproteobacteria</taxon>
        <taxon>Vibrionales</taxon>
        <taxon>Vibrionaceae</taxon>
        <taxon>Vibrio</taxon>
    </lineage>
</organism>
<name>A0AAW8PXN6_VIBPH</name>
<gene>
    <name evidence="1" type="ORF">QX249_10085</name>
</gene>
<sequence length="116" mass="13387">MGSDTNKFTMELKHLRSISRLQELFPKTYQRVLDFMEYSSNDIGYETPYFSQSDSGKQFSIGVDYDLPFTAFLIKNDDGSYKLIISMRDGTMIQGLSPDDATILEKFNQRMAQLEN</sequence>
<evidence type="ECO:0000313" key="2">
    <source>
        <dbReference type="Proteomes" id="UP001253193"/>
    </source>
</evidence>
<reference evidence="1" key="1">
    <citation type="submission" date="2023-06" db="EMBL/GenBank/DDBJ databases">
        <title>Genomic Diversity of Vibrio spp. and Metagenomic Analysis of Pathogens in Florida Gulf Coastal Waters Following Hurricane Ian.</title>
        <authorList>
            <person name="Brumfield K.D."/>
        </authorList>
    </citation>
    <scope>NUCLEOTIDE SEQUENCE</scope>
    <source>
        <strain evidence="1">WBS2B-138</strain>
    </source>
</reference>